<feature type="region of interest" description="Disordered" evidence="1">
    <location>
        <begin position="134"/>
        <end position="240"/>
    </location>
</feature>
<dbReference type="PANTHER" id="PTHR38937:SF2">
    <property type="entry name" value="MEMBRANE PROTEIN OF ER BODY-LIKE PROTEIN ISOFORM X1"/>
    <property type="match status" value="1"/>
</dbReference>
<gene>
    <name evidence="2" type="ordered locus">AXX17_At5g24070</name>
</gene>
<evidence type="ECO:0000256" key="1">
    <source>
        <dbReference type="SAM" id="MobiDB-lite"/>
    </source>
</evidence>
<dbReference type="PANTHER" id="PTHR38937">
    <property type="entry name" value="MEMBRANE PROTEIN OF ER BODY-LIKE PROTEIN"/>
    <property type="match status" value="1"/>
</dbReference>
<sequence>MEKSNQPVHVTLSELKDGDKEIVDAEFLVDLLESYRFGKDNVPAREFRSKAAATAPAPVNTTEIELEEDNDGSQAQGTLVNLTLIFNRTQTCLTGRSISRLFLVLIAIVGNNSVSESTSSLFSDSDPIVLESTVSETGSNEESETGSNEESETGSNEENGNNWLESSSTNLPNVENKRQRNGEDCEIEEEEENNERSLSDSEEKSNLEKLLGTQENYELGNEDEEKNERSSSDSEEKSNLENLLATQENYELYCPSCSTCITRNVVLKKRKRGKHVNSSLDLKPDIPVVEPDEPSDIEEMESPVKVYVPETRIEDDQEDKEGTIFTCLVCDLKYFIRLGKKFLQLDYIRGKPVEKSGMLS</sequence>
<feature type="compositionally biased region" description="Basic and acidic residues" evidence="1">
    <location>
        <begin position="194"/>
        <end position="207"/>
    </location>
</feature>
<evidence type="ECO:0000313" key="3">
    <source>
        <dbReference type="Proteomes" id="UP000078284"/>
    </source>
</evidence>
<dbReference type="ExpressionAtlas" id="A0A178UR34">
    <property type="expression patterns" value="baseline and differential"/>
</dbReference>
<dbReference type="AlphaFoldDB" id="A0A178UR34"/>
<feature type="compositionally biased region" description="Polar residues" evidence="1">
    <location>
        <begin position="163"/>
        <end position="173"/>
    </location>
</feature>
<name>A0A178UR34_ARATH</name>
<feature type="compositionally biased region" description="Acidic residues" evidence="1">
    <location>
        <begin position="139"/>
        <end position="152"/>
    </location>
</feature>
<feature type="compositionally biased region" description="Acidic residues" evidence="1">
    <location>
        <begin position="184"/>
        <end position="193"/>
    </location>
</feature>
<comment type="caution">
    <text evidence="2">The sequence shown here is derived from an EMBL/GenBank/DDBJ whole genome shotgun (WGS) entry which is preliminary data.</text>
</comment>
<feature type="compositionally biased region" description="Low complexity" evidence="1">
    <location>
        <begin position="153"/>
        <end position="162"/>
    </location>
</feature>
<organism evidence="2 3">
    <name type="scientific">Arabidopsis thaliana</name>
    <name type="common">Mouse-ear cress</name>
    <dbReference type="NCBI Taxonomy" id="3702"/>
    <lineage>
        <taxon>Eukaryota</taxon>
        <taxon>Viridiplantae</taxon>
        <taxon>Streptophyta</taxon>
        <taxon>Embryophyta</taxon>
        <taxon>Tracheophyta</taxon>
        <taxon>Spermatophyta</taxon>
        <taxon>Magnoliopsida</taxon>
        <taxon>eudicotyledons</taxon>
        <taxon>Gunneridae</taxon>
        <taxon>Pentapetalae</taxon>
        <taxon>rosids</taxon>
        <taxon>malvids</taxon>
        <taxon>Brassicales</taxon>
        <taxon>Brassicaceae</taxon>
        <taxon>Camelineae</taxon>
        <taxon>Arabidopsis</taxon>
    </lineage>
</organism>
<evidence type="ECO:0000313" key="2">
    <source>
        <dbReference type="EMBL" id="OAO96123.1"/>
    </source>
</evidence>
<proteinExistence type="predicted"/>
<dbReference type="InterPro" id="IPR052843">
    <property type="entry name" value="ER_body_metal_sequester"/>
</dbReference>
<dbReference type="Proteomes" id="UP000078284">
    <property type="component" value="Chromosome 5"/>
</dbReference>
<reference evidence="3" key="1">
    <citation type="journal article" date="2016" name="Proc. Natl. Acad. Sci. U.S.A.">
        <title>Chromosome-level assembly of Arabidopsis thaliana Ler reveals the extent of translocation and inversion polymorphisms.</title>
        <authorList>
            <person name="Zapata L."/>
            <person name="Ding J."/>
            <person name="Willing E.M."/>
            <person name="Hartwig B."/>
            <person name="Bezdan D."/>
            <person name="Jiao W.B."/>
            <person name="Patel V."/>
            <person name="Velikkakam James G."/>
            <person name="Koornneef M."/>
            <person name="Ossowski S."/>
            <person name="Schneeberger K."/>
        </authorList>
    </citation>
    <scope>NUCLEOTIDE SEQUENCE [LARGE SCALE GENOMIC DNA]</scope>
    <source>
        <strain evidence="3">cv. Landsberg erecta</strain>
    </source>
</reference>
<dbReference type="EMBL" id="LUHQ01000005">
    <property type="protein sequence ID" value="OAO96123.1"/>
    <property type="molecule type" value="Genomic_DNA"/>
</dbReference>
<feature type="compositionally biased region" description="Basic and acidic residues" evidence="1">
    <location>
        <begin position="226"/>
        <end position="239"/>
    </location>
</feature>
<protein>
    <submittedName>
        <fullName evidence="2">MEB2</fullName>
    </submittedName>
</protein>
<accession>A0A178UR34</accession>